<organism evidence="1 2">
    <name type="scientific">Parastrongyloides trichosuri</name>
    <name type="common">Possum-specific nematode worm</name>
    <dbReference type="NCBI Taxonomy" id="131310"/>
    <lineage>
        <taxon>Eukaryota</taxon>
        <taxon>Metazoa</taxon>
        <taxon>Ecdysozoa</taxon>
        <taxon>Nematoda</taxon>
        <taxon>Chromadorea</taxon>
        <taxon>Rhabditida</taxon>
        <taxon>Tylenchina</taxon>
        <taxon>Panagrolaimomorpha</taxon>
        <taxon>Strongyloidoidea</taxon>
        <taxon>Strongyloididae</taxon>
        <taxon>Parastrongyloides</taxon>
    </lineage>
</organism>
<keyword evidence="1" id="KW-1185">Reference proteome</keyword>
<name>A0A0N4Z8U3_PARTI</name>
<proteinExistence type="predicted"/>
<dbReference type="Proteomes" id="UP000038045">
    <property type="component" value="Unplaced"/>
</dbReference>
<dbReference type="WBParaSite" id="PTRK_0000372610.1">
    <property type="protein sequence ID" value="PTRK_0000372610.1"/>
    <property type="gene ID" value="PTRK_0000372610"/>
</dbReference>
<protein>
    <submittedName>
        <fullName evidence="2">Uncharacterized protein</fullName>
    </submittedName>
</protein>
<sequence>MEQLNFNSNDMRAHLRSVSEVCNNIFVQSSFNDNFASPSTQENFHSLNQPENITPLSFEQQQQLITNFIIEKNKNFILELHKKINLLEIKTTELERKNEIFEKIILDLLTTNKTMKEEISKHESSIDVNTKNLEVTSSSLYNCVQLFNEDTIRIQKILEENNKKLNYAIAAFTNNNTSSNDNMQMCNINGGCQQENIDNSYNKILPNNDISNGRH</sequence>
<evidence type="ECO:0000313" key="2">
    <source>
        <dbReference type="WBParaSite" id="PTRK_0000372610.1"/>
    </source>
</evidence>
<dbReference type="AlphaFoldDB" id="A0A0N4Z8U3"/>
<reference evidence="2" key="1">
    <citation type="submission" date="2017-02" db="UniProtKB">
        <authorList>
            <consortium name="WormBaseParasite"/>
        </authorList>
    </citation>
    <scope>IDENTIFICATION</scope>
</reference>
<accession>A0A0N4Z8U3</accession>
<evidence type="ECO:0000313" key="1">
    <source>
        <dbReference type="Proteomes" id="UP000038045"/>
    </source>
</evidence>